<gene>
    <name evidence="2" type="ORF">ACFQNG_00670</name>
</gene>
<dbReference type="EMBL" id="JBHTBW010000003">
    <property type="protein sequence ID" value="MFC7439683.1"/>
    <property type="molecule type" value="Genomic_DNA"/>
</dbReference>
<evidence type="ECO:0000313" key="3">
    <source>
        <dbReference type="Proteomes" id="UP001596500"/>
    </source>
</evidence>
<evidence type="ECO:0000313" key="2">
    <source>
        <dbReference type="EMBL" id="MFC7439683.1"/>
    </source>
</evidence>
<reference evidence="3" key="1">
    <citation type="journal article" date="2019" name="Int. J. Syst. Evol. Microbiol.">
        <title>The Global Catalogue of Microorganisms (GCM) 10K type strain sequencing project: providing services to taxonomists for standard genome sequencing and annotation.</title>
        <authorList>
            <consortium name="The Broad Institute Genomics Platform"/>
            <consortium name="The Broad Institute Genome Sequencing Center for Infectious Disease"/>
            <person name="Wu L."/>
            <person name="Ma J."/>
        </authorList>
    </citation>
    <scope>NUCLEOTIDE SEQUENCE [LARGE SCALE GENOMIC DNA]</scope>
    <source>
        <strain evidence="3">CGMCC 1.12942</strain>
    </source>
</reference>
<dbReference type="RefSeq" id="WP_379862865.1">
    <property type="nucleotide sequence ID" value="NZ_JBHTBW010000003.1"/>
</dbReference>
<protein>
    <submittedName>
        <fullName evidence="2">MBL fold metallo-hydrolase</fullName>
    </submittedName>
</protein>
<dbReference type="InterPro" id="IPR001279">
    <property type="entry name" value="Metallo-B-lactamas"/>
</dbReference>
<dbReference type="Gene3D" id="1.10.10.10">
    <property type="entry name" value="Winged helix-like DNA-binding domain superfamily/Winged helix DNA-binding domain"/>
    <property type="match status" value="1"/>
</dbReference>
<name>A0ABW2RF97_9BACL</name>
<dbReference type="PANTHER" id="PTHR23131">
    <property type="entry name" value="ENDORIBONUCLEASE LACTB2"/>
    <property type="match status" value="1"/>
</dbReference>
<dbReference type="InterPro" id="IPR036866">
    <property type="entry name" value="RibonucZ/Hydroxyglut_hydro"/>
</dbReference>
<comment type="caution">
    <text evidence="2">The sequence shown here is derived from an EMBL/GenBank/DDBJ whole genome shotgun (WGS) entry which is preliminary data.</text>
</comment>
<dbReference type="PANTHER" id="PTHR23131:SF4">
    <property type="entry name" value="METALLO-BETA-LACTAMASE SUPERFAMILY POTEIN"/>
    <property type="match status" value="1"/>
</dbReference>
<feature type="domain" description="Metallo-beta-lactamase" evidence="1">
    <location>
        <begin position="20"/>
        <end position="233"/>
    </location>
</feature>
<dbReference type="Pfam" id="PF21221">
    <property type="entry name" value="B_lactamase-like_C"/>
    <property type="match status" value="1"/>
</dbReference>
<dbReference type="CDD" id="cd07725">
    <property type="entry name" value="TTHA1429-like_MBL-fold"/>
    <property type="match status" value="1"/>
</dbReference>
<dbReference type="Pfam" id="PF00753">
    <property type="entry name" value="Lactamase_B"/>
    <property type="match status" value="1"/>
</dbReference>
<dbReference type="Gene3D" id="3.60.15.10">
    <property type="entry name" value="Ribonuclease Z/Hydroxyacylglutathione hydrolase-like"/>
    <property type="match status" value="1"/>
</dbReference>
<organism evidence="2 3">
    <name type="scientific">Laceyella putida</name>
    <dbReference type="NCBI Taxonomy" id="110101"/>
    <lineage>
        <taxon>Bacteria</taxon>
        <taxon>Bacillati</taxon>
        <taxon>Bacillota</taxon>
        <taxon>Bacilli</taxon>
        <taxon>Bacillales</taxon>
        <taxon>Thermoactinomycetaceae</taxon>
        <taxon>Laceyella</taxon>
    </lineage>
</organism>
<dbReference type="SMART" id="SM00849">
    <property type="entry name" value="Lactamase_B"/>
    <property type="match status" value="1"/>
</dbReference>
<accession>A0ABW2RF97</accession>
<proteinExistence type="predicted"/>
<sequence>MNQWEDIYQISLPLPFALRMINAYVIKGSTGITLIDAGLNIEMDVRAWQEAQAAGGWQWAEVEKIVLTHYHPDHYGLAGTLQQWTGAPVYLSRTDHEQAQMFFGRDSQMPEEMMSFFARHGLPDEWATQIPDHMRSFHPWVEPHPKASWLEPGDWIRLGDVDYEVLHTPGHADGHLSFYDPKRKWLIGGDFLLPKITPNISLWPNCHPNPLDNYLVTLERMKEREVTKVFPSHGPMFDHYNERIEALERHHAQRLNEMRSFVVDKRRATAFEVCEHQFGTDHTIHNLRFALSETLAHLEYLRLRGELSVEERNGMVYYKEI</sequence>
<dbReference type="InterPro" id="IPR050662">
    <property type="entry name" value="Sec-metab_biosynth-thioest"/>
</dbReference>
<dbReference type="InterPro" id="IPR048933">
    <property type="entry name" value="B_lactamase-like_C"/>
</dbReference>
<dbReference type="Proteomes" id="UP001596500">
    <property type="component" value="Unassembled WGS sequence"/>
</dbReference>
<evidence type="ECO:0000259" key="1">
    <source>
        <dbReference type="SMART" id="SM00849"/>
    </source>
</evidence>
<keyword evidence="3" id="KW-1185">Reference proteome</keyword>
<dbReference type="SUPFAM" id="SSF56281">
    <property type="entry name" value="Metallo-hydrolase/oxidoreductase"/>
    <property type="match status" value="1"/>
</dbReference>
<dbReference type="InterPro" id="IPR036388">
    <property type="entry name" value="WH-like_DNA-bd_sf"/>
</dbReference>